<reference evidence="1" key="2">
    <citation type="submission" date="2022-06" db="UniProtKB">
        <authorList>
            <consortium name="EnsemblMetazoa"/>
        </authorList>
    </citation>
    <scope>IDENTIFICATION</scope>
</reference>
<evidence type="ECO:0000313" key="2">
    <source>
        <dbReference type="Proteomes" id="UP000007819"/>
    </source>
</evidence>
<dbReference type="Pfam" id="PF01019">
    <property type="entry name" value="G_glu_transpept"/>
    <property type="match status" value="1"/>
</dbReference>
<accession>A0A8R2JW58</accession>
<proteinExistence type="predicted"/>
<dbReference type="AlphaFoldDB" id="A0A8R2JW58"/>
<protein>
    <submittedName>
        <fullName evidence="1">Uncharacterized protein</fullName>
    </submittedName>
</protein>
<dbReference type="InterPro" id="IPR029055">
    <property type="entry name" value="Ntn_hydrolases_N"/>
</dbReference>
<dbReference type="SUPFAM" id="SSF56235">
    <property type="entry name" value="N-terminal nucleophile aminohydrolases (Ntn hydrolases)"/>
    <property type="match status" value="1"/>
</dbReference>
<dbReference type="RefSeq" id="XP_029347726.1">
    <property type="nucleotide sequence ID" value="XM_029491866.1"/>
</dbReference>
<organism evidence="1 2">
    <name type="scientific">Acyrthosiphon pisum</name>
    <name type="common">Pea aphid</name>
    <dbReference type="NCBI Taxonomy" id="7029"/>
    <lineage>
        <taxon>Eukaryota</taxon>
        <taxon>Metazoa</taxon>
        <taxon>Ecdysozoa</taxon>
        <taxon>Arthropoda</taxon>
        <taxon>Hexapoda</taxon>
        <taxon>Insecta</taxon>
        <taxon>Pterygota</taxon>
        <taxon>Neoptera</taxon>
        <taxon>Paraneoptera</taxon>
        <taxon>Hemiptera</taxon>
        <taxon>Sternorrhyncha</taxon>
        <taxon>Aphidomorpha</taxon>
        <taxon>Aphidoidea</taxon>
        <taxon>Aphididae</taxon>
        <taxon>Macrosiphini</taxon>
        <taxon>Acyrthosiphon</taxon>
    </lineage>
</organism>
<dbReference type="OrthoDB" id="1081007at2759"/>
<dbReference type="InterPro" id="IPR043137">
    <property type="entry name" value="GGT_ssub_C"/>
</dbReference>
<dbReference type="Gene3D" id="3.60.20.40">
    <property type="match status" value="1"/>
</dbReference>
<dbReference type="Proteomes" id="UP000007819">
    <property type="component" value="Unassembled WGS sequence"/>
</dbReference>
<dbReference type="EnsemblMetazoa" id="XM_029491866.1">
    <property type="protein sequence ID" value="XP_029347726.1"/>
    <property type="gene ID" value="LOC115034567"/>
</dbReference>
<dbReference type="GeneID" id="115034567"/>
<dbReference type="KEGG" id="api:115034567"/>
<sequence>MTLKEVIDKPRIYHQLVPMEVQYEYGTIKSVVQKLKDIGHPVSRLKNTIGSAATAIAKSPSGMIETMPDFRRPGNSSGY</sequence>
<name>A0A8R2JW58_ACYPI</name>
<evidence type="ECO:0000313" key="1">
    <source>
        <dbReference type="EnsemblMetazoa" id="XP_029347726.1"/>
    </source>
</evidence>
<reference evidence="2" key="1">
    <citation type="submission" date="2010-06" db="EMBL/GenBank/DDBJ databases">
        <authorList>
            <person name="Jiang H."/>
            <person name="Abraham K."/>
            <person name="Ali S."/>
            <person name="Alsbrooks S.L."/>
            <person name="Anim B.N."/>
            <person name="Anosike U.S."/>
            <person name="Attaway T."/>
            <person name="Bandaranaike D.P."/>
            <person name="Battles P.K."/>
            <person name="Bell S.N."/>
            <person name="Bell A.V."/>
            <person name="Beltran B."/>
            <person name="Bickham C."/>
            <person name="Bustamante Y."/>
            <person name="Caleb T."/>
            <person name="Canada A."/>
            <person name="Cardenas V."/>
            <person name="Carter K."/>
            <person name="Chacko J."/>
            <person name="Chandrabose M.N."/>
            <person name="Chavez D."/>
            <person name="Chavez A."/>
            <person name="Chen L."/>
            <person name="Chu H.-S."/>
            <person name="Claassen K.J."/>
            <person name="Cockrell R."/>
            <person name="Collins M."/>
            <person name="Cooper J.A."/>
            <person name="Cree A."/>
            <person name="Curry S.M."/>
            <person name="Da Y."/>
            <person name="Dao M.D."/>
            <person name="Das B."/>
            <person name="Davila M.-L."/>
            <person name="Davy-Carroll L."/>
            <person name="Denson S."/>
            <person name="Dinh H."/>
            <person name="Ebong V.E."/>
            <person name="Edwards J.R."/>
            <person name="Egan A."/>
            <person name="El-Daye J."/>
            <person name="Escobedo L."/>
            <person name="Fernandez S."/>
            <person name="Fernando P.R."/>
            <person name="Flagg N."/>
            <person name="Forbes L.D."/>
            <person name="Fowler R.G."/>
            <person name="Fu Q."/>
            <person name="Gabisi R.A."/>
            <person name="Ganer J."/>
            <person name="Garbino Pronczuk A."/>
            <person name="Garcia R.M."/>
            <person name="Garner T."/>
            <person name="Garrett T.E."/>
            <person name="Gonzalez D.A."/>
            <person name="Hamid H."/>
            <person name="Hawkins E.S."/>
            <person name="Hirani K."/>
            <person name="Hogues M.E."/>
            <person name="Hollins B."/>
            <person name="Hsiao C.-H."/>
            <person name="Jabil R."/>
            <person name="James M.L."/>
            <person name="Jhangiani S.N."/>
            <person name="Johnson B."/>
            <person name="Johnson Q."/>
            <person name="Joshi V."/>
            <person name="Kalu J.B."/>
            <person name="Kam C."/>
            <person name="Kashfia A."/>
            <person name="Keebler J."/>
            <person name="Kisamo H."/>
            <person name="Kovar C.L."/>
            <person name="Lago L.A."/>
            <person name="Lai C.-Y."/>
            <person name="Laidlaw J."/>
            <person name="Lara F."/>
            <person name="Le T.-K."/>
            <person name="Lee S.L."/>
            <person name="Legall F.H."/>
            <person name="Lemon S.J."/>
            <person name="Lewis L.R."/>
            <person name="Li B."/>
            <person name="Liu Y."/>
            <person name="Liu Y.-S."/>
            <person name="Lopez J."/>
            <person name="Lozado R.J."/>
            <person name="Lu J."/>
            <person name="Madu R.C."/>
            <person name="Maheshwari M."/>
            <person name="Maheshwari R."/>
            <person name="Malloy K."/>
            <person name="Martinez E."/>
            <person name="Mathew T."/>
            <person name="Mercado I.C."/>
            <person name="Mercado C."/>
            <person name="Meyer B."/>
            <person name="Montgomery K."/>
            <person name="Morgan M.B."/>
            <person name="Munidasa M."/>
            <person name="Nazareth L.V."/>
            <person name="Nelson J."/>
            <person name="Ng B.M."/>
            <person name="Nguyen N.B."/>
            <person name="Nguyen P.Q."/>
            <person name="Nguyen T."/>
            <person name="Obregon M."/>
            <person name="Okwuonu G.O."/>
            <person name="Onwere C.G."/>
            <person name="Orozco G."/>
            <person name="Parra A."/>
            <person name="Patel S."/>
            <person name="Patil S."/>
            <person name="Perez A."/>
            <person name="Perez Y."/>
            <person name="Pham C."/>
            <person name="Primus E.L."/>
            <person name="Pu L.-L."/>
            <person name="Puazo M."/>
            <person name="Qin X."/>
            <person name="Quiroz J.B."/>
            <person name="Reese J."/>
            <person name="Richards S."/>
            <person name="Rives C.M."/>
            <person name="Robberts R."/>
            <person name="Ruiz S.J."/>
            <person name="Ruiz M.J."/>
            <person name="Santibanez J."/>
            <person name="Schneider B.W."/>
            <person name="Sisson I."/>
            <person name="Smith M."/>
            <person name="Sodergren E."/>
            <person name="Song X.-Z."/>
            <person name="Song B.B."/>
            <person name="Summersgill H."/>
            <person name="Thelus R."/>
            <person name="Thornton R.D."/>
            <person name="Trejos Z.Y."/>
            <person name="Usmani K."/>
            <person name="Vattathil S."/>
            <person name="Villasana D."/>
            <person name="Walker D.L."/>
            <person name="Wang S."/>
            <person name="Wang K."/>
            <person name="White C.S."/>
            <person name="Williams A.C."/>
            <person name="Williamson J."/>
            <person name="Wilson K."/>
            <person name="Woghiren I.O."/>
            <person name="Woodworth J.R."/>
            <person name="Worley K.C."/>
            <person name="Wright R.A."/>
            <person name="Wu W."/>
            <person name="Young L."/>
            <person name="Zhang L."/>
            <person name="Zhang J."/>
            <person name="Zhu Y."/>
            <person name="Muzny D.M."/>
            <person name="Weinstock G."/>
            <person name="Gibbs R.A."/>
        </authorList>
    </citation>
    <scope>NUCLEOTIDE SEQUENCE [LARGE SCALE GENOMIC DNA]</scope>
    <source>
        <strain evidence="2">LSR1</strain>
    </source>
</reference>
<keyword evidence="2" id="KW-1185">Reference proteome</keyword>